<name>A0A3D9RRQ7_9BACL</name>
<keyword evidence="2" id="KW-1185">Reference proteome</keyword>
<sequence>MLQSFIQGNDEIGYWVEFGRSGPVLTQNGEGELTAVFANPEGTVSEQVDRFRAAKAERKQDGSLVLSGIIPLSKLDASVSITITYTQVNDGLVSKQIDVASDTALTFSLANRLEAKTEPDSFWSFQEPNAEGGPVYEIYPAVGMSLGGTDYGLLTDNGYRNRWTRISRRKDDDGYLVGLDVQPDAELTSIAGKAEREAGRRYVQFKFGEALDFRGSGFSYVNLPGTDAWRASNGASLAIGGEGELRVSGPIDEQSEFDFTLQSGIELPLHLDKNEMYEIEMTYSAAHALTVKLLDADKTSYFEWGYEYGAFRDNIPATAAGETGVFTKRFFGARFKQMSQSLLLKVVHDVNARGELDFVVRELRIRKYEGNARQFHVVRPDEPASLRLFLFGSEGGTHRDRQIASQVKLAEGLGFEGTEHEKIMYADNQMQIWIAQHDDFRAHLVPNMNYHPDMYLRDAFWHASAIDNREVSEQCWQRYAESQKDDGQLYTLIIPYFHPGSPDDNESTLFFLMWAWLNQKKYGTAVNDEVIKRTFGNIIANHSPMRDGRYLSRTAGWLDTIWHADKKVRAINQGHYAVALQCARDLGMDVEEREIELAKDAYRELYDAEKGYVQWSADEGYISPSVLLGEFLNQWLFGEPILSAEAVIGTVERLPVIIRGVPCISDENGQFFTNENKPWEGKFSWRDGVYHNGGSWFLYEYLAYAAAARHGWDKGEDRMRWRVEMEFGRENEPYSHEFIPLSEHEDDWWPSAGVFAWNTFMVVANRVVDGSHAFAHGTGADKDVREETNAINFD</sequence>
<dbReference type="AlphaFoldDB" id="A0A3D9RRQ7"/>
<dbReference type="SUPFAM" id="SSF48208">
    <property type="entry name" value="Six-hairpin glycosidases"/>
    <property type="match status" value="1"/>
</dbReference>
<evidence type="ECO:0000313" key="2">
    <source>
        <dbReference type="Proteomes" id="UP000256304"/>
    </source>
</evidence>
<gene>
    <name evidence="1" type="ORF">A8990_12551</name>
</gene>
<dbReference type="EMBL" id="QTTN01000025">
    <property type="protein sequence ID" value="REE78654.1"/>
    <property type="molecule type" value="Genomic_DNA"/>
</dbReference>
<dbReference type="InterPro" id="IPR008928">
    <property type="entry name" value="6-hairpin_glycosidase_sf"/>
</dbReference>
<comment type="caution">
    <text evidence="1">The sequence shown here is derived from an EMBL/GenBank/DDBJ whole genome shotgun (WGS) entry which is preliminary data.</text>
</comment>
<proteinExistence type="predicted"/>
<dbReference type="OrthoDB" id="778554at2"/>
<dbReference type="RefSeq" id="WP_116190742.1">
    <property type="nucleotide sequence ID" value="NZ_QTTN01000025.1"/>
</dbReference>
<accession>A0A3D9RRQ7</accession>
<dbReference type="GO" id="GO:0005975">
    <property type="term" value="P:carbohydrate metabolic process"/>
    <property type="evidence" value="ECO:0007669"/>
    <property type="project" value="InterPro"/>
</dbReference>
<organism evidence="1 2">
    <name type="scientific">Paenibacillus taihuensis</name>
    <dbReference type="NCBI Taxonomy" id="1156355"/>
    <lineage>
        <taxon>Bacteria</taxon>
        <taxon>Bacillati</taxon>
        <taxon>Bacillota</taxon>
        <taxon>Bacilli</taxon>
        <taxon>Bacillales</taxon>
        <taxon>Paenibacillaceae</taxon>
        <taxon>Paenibacillus</taxon>
    </lineage>
</organism>
<protein>
    <submittedName>
        <fullName evidence="1">Uncharacterized protein</fullName>
    </submittedName>
</protein>
<dbReference type="Proteomes" id="UP000256304">
    <property type="component" value="Unassembled WGS sequence"/>
</dbReference>
<evidence type="ECO:0000313" key="1">
    <source>
        <dbReference type="EMBL" id="REE78654.1"/>
    </source>
</evidence>
<reference evidence="1 2" key="1">
    <citation type="submission" date="2018-08" db="EMBL/GenBank/DDBJ databases">
        <title>Genomic Encyclopedia of Type Strains, Phase III (KMG-III): the genomes of soil and plant-associated and newly described type strains.</title>
        <authorList>
            <person name="Whitman W."/>
        </authorList>
    </citation>
    <scope>NUCLEOTIDE SEQUENCE [LARGE SCALE GENOMIC DNA]</scope>
    <source>
        <strain evidence="1 2">CGMCC 1.10966</strain>
    </source>
</reference>